<evidence type="ECO:0000256" key="1">
    <source>
        <dbReference type="ARBA" id="ARBA00023117"/>
    </source>
</evidence>
<dbReference type="InterPro" id="IPR001487">
    <property type="entry name" value="Bromodomain"/>
</dbReference>
<dbReference type="InterPro" id="IPR036427">
    <property type="entry name" value="Bromodomain-like_sf"/>
</dbReference>
<feature type="compositionally biased region" description="Basic and acidic residues" evidence="2">
    <location>
        <begin position="182"/>
        <end position="216"/>
    </location>
</feature>
<accession>A0ABQ8UKA8</accession>
<dbReference type="Gene3D" id="1.20.920.10">
    <property type="entry name" value="Bromodomain-like"/>
    <property type="match status" value="1"/>
</dbReference>
<reference evidence="4" key="1">
    <citation type="journal article" date="2022" name="bioRxiv">
        <title>Genomics of Preaxostyla Flagellates Illuminates Evolutionary Transitions and the Path Towards Mitochondrial Loss.</title>
        <authorList>
            <person name="Novak L.V.F."/>
            <person name="Treitli S.C."/>
            <person name="Pyrih J."/>
            <person name="Halakuc P."/>
            <person name="Pipaliya S.V."/>
            <person name="Vacek V."/>
            <person name="Brzon O."/>
            <person name="Soukal P."/>
            <person name="Eme L."/>
            <person name="Dacks J.B."/>
            <person name="Karnkowska A."/>
            <person name="Elias M."/>
            <person name="Hampl V."/>
        </authorList>
    </citation>
    <scope>NUCLEOTIDE SEQUENCE</scope>
    <source>
        <strain evidence="4">RCP-MX</strain>
    </source>
</reference>
<evidence type="ECO:0000313" key="4">
    <source>
        <dbReference type="EMBL" id="KAJ4459656.1"/>
    </source>
</evidence>
<proteinExistence type="predicted"/>
<comment type="caution">
    <text evidence="4">The sequence shown here is derived from an EMBL/GenBank/DDBJ whole genome shotgun (WGS) entry which is preliminary data.</text>
</comment>
<organism evidence="4 5">
    <name type="scientific">Paratrimastix pyriformis</name>
    <dbReference type="NCBI Taxonomy" id="342808"/>
    <lineage>
        <taxon>Eukaryota</taxon>
        <taxon>Metamonada</taxon>
        <taxon>Preaxostyla</taxon>
        <taxon>Paratrimastigidae</taxon>
        <taxon>Paratrimastix</taxon>
    </lineage>
</organism>
<evidence type="ECO:0000256" key="2">
    <source>
        <dbReference type="SAM" id="MobiDB-lite"/>
    </source>
</evidence>
<keyword evidence="1" id="KW-0103">Bromodomain</keyword>
<sequence length="649" mass="73020">MKMLDWNDDEVVSADSAPKKVAKKRRTKYRASSSDLESRISNLISKSLESCQQAAAAPIPLPDLSEAPVAPVTFKPDSSKLSFPERKLAQLNDISEATLDRTLSKDELKLLLESRAIPVSEKNPRKITLVVTLLQAMRDGRISANRSPSPSPESDLAWETELPEVSSPLLWDDTFPLSQPPPHEDHPHEDHQHEDHQHEDHQHEDHPHEDHPHEETSLATKMRIQIIDDDTSLPAPFPEGAEKWLRKPLKVGDQLALLLQSYDRFCAFYREPMRQRERSRLLPRDGSGRSTVYYRPTAQRKQPVDFVQVVRVSTPGHFVGKTAVGESEISNWQDVAVVGLEGKNLGLLPFVPRLFCDTGEFLISRELYLAEGPAISQWVTVPFAKNAACTSARFETIVVLWAEEREDDWVFQANQEINLVSPWDCTVVGNSGRGASWAHPAASVRSLFRKRATRVRTGAVSATPSPVNPPSQEETTKNMIRPENVEGYLLRNHTVFESNPVLSTSSSATSHLNAQQLIEICHNVLLAHICSDFFLAPEVGDDYRTVIDRPLFFDNISEGVHGEAYKSLEAYEADVGLCLDNTIRYTLYPAIGLWPKFFTHISTVFPRKFGRFRNKRLFVTFFSIVNSPRADCLFAGSRFELTRCGSILA</sequence>
<protein>
    <recommendedName>
        <fullName evidence="3">Bromo domain-containing protein</fullName>
    </recommendedName>
</protein>
<name>A0ABQ8UKA8_9EUKA</name>
<evidence type="ECO:0000259" key="3">
    <source>
        <dbReference type="Pfam" id="PF00439"/>
    </source>
</evidence>
<feature type="region of interest" description="Disordered" evidence="2">
    <location>
        <begin position="170"/>
        <end position="216"/>
    </location>
</feature>
<keyword evidence="5" id="KW-1185">Reference proteome</keyword>
<evidence type="ECO:0000313" key="5">
    <source>
        <dbReference type="Proteomes" id="UP001141327"/>
    </source>
</evidence>
<feature type="domain" description="Bromo" evidence="3">
    <location>
        <begin position="526"/>
        <end position="585"/>
    </location>
</feature>
<dbReference type="Pfam" id="PF00439">
    <property type="entry name" value="Bromodomain"/>
    <property type="match status" value="1"/>
</dbReference>
<gene>
    <name evidence="4" type="ORF">PAPYR_4406</name>
</gene>
<dbReference type="EMBL" id="JAPMOS010000018">
    <property type="protein sequence ID" value="KAJ4459656.1"/>
    <property type="molecule type" value="Genomic_DNA"/>
</dbReference>
<dbReference type="SUPFAM" id="SSF47370">
    <property type="entry name" value="Bromodomain"/>
    <property type="match status" value="1"/>
</dbReference>
<dbReference type="Proteomes" id="UP001141327">
    <property type="component" value="Unassembled WGS sequence"/>
</dbReference>